<feature type="domain" description="WSC" evidence="2">
    <location>
        <begin position="515"/>
        <end position="607"/>
    </location>
</feature>
<evidence type="ECO:0000313" key="3">
    <source>
        <dbReference type="EMBL" id="KAK5082380.1"/>
    </source>
</evidence>
<dbReference type="InterPro" id="IPR002889">
    <property type="entry name" value="WSC_carb-bd"/>
</dbReference>
<dbReference type="PROSITE" id="PS51212">
    <property type="entry name" value="WSC"/>
    <property type="match status" value="3"/>
</dbReference>
<dbReference type="EMBL" id="JAVRRJ010000008">
    <property type="protein sequence ID" value="KAK5082380.1"/>
    <property type="molecule type" value="Genomic_DNA"/>
</dbReference>
<sequence length="728" mass="77632">MASTLFASLALTALGCCFPGVNAFWRMNCGIIQLGRVDPIVNYDGISGHVHIIGGPNNFNTTSNYDMLRNSLCTSCTIQEDKSAYWTPYMYYQKADGTFLSVKNGGIIIYYLERGQGIVTPFPPGFKMISGNPGLRSYNRTTMTYGTADNPGRPVADAVSFACIDYTKPYSETAGFPSDMNCPQGLRAQVHFQTCWDGVNLYKPDNSHVAHLSQIDNGICPPTHPKLLPHLFYEMYYNLDSVDTSDGGRFLLATGDTTGYGYHGDFLNGWNPDIQARAVSNCLASSGSGQIEDCPDLNASNDVASGANCPLQPPLVDEEISGSLTALPGCNPPTSGPERVRQQNCPGKLIPQTNTDGQKQTPVPGNTTVTLSSGSRATYAGCYVDRGDRALPGASYTDSVRMTTESCGAFCQGKGYSVFGTEYAQECFCGNTITSANSSQSDCSMTCKGNLATYCGGPNRLSVWKLAQAGSSSSSSSSRSSTTSTVSTQITSSVTSKTITTTSLAAAATGPQVQNANYLGCYTDSVDRRALSGYYFNSNTQTLDTCRTAAENNGFEYFGVEYSGECFAGNTISSSSSPTSQNCNMRCHGNSSQICGGSNAISMFESLRYVEAINKADVAVNNGTASGSFGYGGCYTDAAGLKRTLTTYWFSDTNTTVEMCLTTCFSKGLSVAGVEYANECYCDTEIRNAAIVAADSECSMRCAGDKAEWCGAGGRISVYRQKIAGRTR</sequence>
<comment type="caution">
    <text evidence="3">The sequence shown here is derived from an EMBL/GenBank/DDBJ whole genome shotgun (WGS) entry which is preliminary data.</text>
</comment>
<dbReference type="PANTHER" id="PTHR43662">
    <property type="match status" value="1"/>
</dbReference>
<accession>A0AAN7SV68</accession>
<evidence type="ECO:0000313" key="4">
    <source>
        <dbReference type="Proteomes" id="UP001309876"/>
    </source>
</evidence>
<dbReference type="Pfam" id="PF09362">
    <property type="entry name" value="DUF1996"/>
    <property type="match status" value="1"/>
</dbReference>
<organism evidence="3 4">
    <name type="scientific">Lithohypha guttulata</name>
    <dbReference type="NCBI Taxonomy" id="1690604"/>
    <lineage>
        <taxon>Eukaryota</taxon>
        <taxon>Fungi</taxon>
        <taxon>Dikarya</taxon>
        <taxon>Ascomycota</taxon>
        <taxon>Pezizomycotina</taxon>
        <taxon>Eurotiomycetes</taxon>
        <taxon>Chaetothyriomycetidae</taxon>
        <taxon>Chaetothyriales</taxon>
        <taxon>Trichomeriaceae</taxon>
        <taxon>Lithohypha</taxon>
    </lineage>
</organism>
<gene>
    <name evidence="3" type="ORF">LTR05_007527</name>
</gene>
<dbReference type="InterPro" id="IPR018535">
    <property type="entry name" value="DUF1996"/>
</dbReference>
<feature type="chain" id="PRO_5042821698" description="WSC domain-containing protein" evidence="1">
    <location>
        <begin position="24"/>
        <end position="728"/>
    </location>
</feature>
<feature type="domain" description="WSC" evidence="2">
    <location>
        <begin position="376"/>
        <end position="467"/>
    </location>
</feature>
<reference evidence="3 4" key="1">
    <citation type="submission" date="2023-08" db="EMBL/GenBank/DDBJ databases">
        <title>Black Yeasts Isolated from many extreme environments.</title>
        <authorList>
            <person name="Coleine C."/>
            <person name="Stajich J.E."/>
            <person name="Selbmann L."/>
        </authorList>
    </citation>
    <scope>NUCLEOTIDE SEQUENCE [LARGE SCALE GENOMIC DNA]</scope>
    <source>
        <strain evidence="3 4">CCFEE 5910</strain>
    </source>
</reference>
<keyword evidence="4" id="KW-1185">Reference proteome</keyword>
<proteinExistence type="predicted"/>
<feature type="domain" description="WSC" evidence="2">
    <location>
        <begin position="628"/>
        <end position="722"/>
    </location>
</feature>
<dbReference type="AlphaFoldDB" id="A0AAN7SV68"/>
<name>A0AAN7SV68_9EURO</name>
<evidence type="ECO:0000256" key="1">
    <source>
        <dbReference type="SAM" id="SignalP"/>
    </source>
</evidence>
<dbReference type="PANTHER" id="PTHR43662:SF3">
    <property type="entry name" value="DOMAIN PROTEIN, PUTATIVE (AFU_ORTHOLOGUE AFUA_6G11970)-RELATED"/>
    <property type="match status" value="1"/>
</dbReference>
<protein>
    <recommendedName>
        <fullName evidence="2">WSC domain-containing protein</fullName>
    </recommendedName>
</protein>
<keyword evidence="1" id="KW-0732">Signal</keyword>
<feature type="signal peptide" evidence="1">
    <location>
        <begin position="1"/>
        <end position="23"/>
    </location>
</feature>
<dbReference type="SMART" id="SM00321">
    <property type="entry name" value="WSC"/>
    <property type="match status" value="3"/>
</dbReference>
<evidence type="ECO:0000259" key="2">
    <source>
        <dbReference type="PROSITE" id="PS51212"/>
    </source>
</evidence>
<dbReference type="Proteomes" id="UP001309876">
    <property type="component" value="Unassembled WGS sequence"/>
</dbReference>
<dbReference type="Pfam" id="PF01822">
    <property type="entry name" value="WSC"/>
    <property type="match status" value="3"/>
</dbReference>